<evidence type="ECO:0000313" key="2">
    <source>
        <dbReference type="Proteomes" id="UP000533269"/>
    </source>
</evidence>
<reference evidence="1 2" key="2">
    <citation type="submission" date="2020-08" db="EMBL/GenBank/DDBJ databases">
        <authorList>
            <person name="Partida-Martinez L."/>
            <person name="Huntemann M."/>
            <person name="Clum A."/>
            <person name="Wang J."/>
            <person name="Palaniappan K."/>
            <person name="Ritter S."/>
            <person name="Chen I.-M."/>
            <person name="Stamatis D."/>
            <person name="Reddy T."/>
            <person name="O'Malley R."/>
            <person name="Daum C."/>
            <person name="Shapiro N."/>
            <person name="Ivanova N."/>
            <person name="Kyrpides N."/>
            <person name="Woyke T."/>
        </authorList>
    </citation>
    <scope>NUCLEOTIDE SEQUENCE [LARGE SCALE GENOMIC DNA]</scope>
    <source>
        <strain evidence="1 2">AS2.23</strain>
    </source>
</reference>
<protein>
    <submittedName>
        <fullName evidence="1">Cytochrome b</fullName>
    </submittedName>
</protein>
<organism evidence="1 2">
    <name type="scientific">Kineococcus radiotolerans</name>
    <dbReference type="NCBI Taxonomy" id="131568"/>
    <lineage>
        <taxon>Bacteria</taxon>
        <taxon>Bacillati</taxon>
        <taxon>Actinomycetota</taxon>
        <taxon>Actinomycetes</taxon>
        <taxon>Kineosporiales</taxon>
        <taxon>Kineosporiaceae</taxon>
        <taxon>Kineococcus</taxon>
    </lineage>
</organism>
<proteinExistence type="predicted"/>
<gene>
    <name evidence="1" type="ORF">FHR75_002769</name>
</gene>
<evidence type="ECO:0000313" key="1">
    <source>
        <dbReference type="EMBL" id="MBB2901954.1"/>
    </source>
</evidence>
<accession>A0A7W4XY63</accession>
<comment type="caution">
    <text evidence="1">The sequence shown here is derived from an EMBL/GenBank/DDBJ whole genome shotgun (WGS) entry which is preliminary data.</text>
</comment>
<sequence>MPRLAARRGAHRTRRGPLGVLVLVLLWTLVAAAAGAGLVLAVRSVLGPLLDVAGGVL</sequence>
<reference evidence="1 2" key="1">
    <citation type="submission" date="2020-08" db="EMBL/GenBank/DDBJ databases">
        <title>The Agave Microbiome: Exploring the role of microbial communities in plant adaptations to desert environments.</title>
        <authorList>
            <person name="Partida-Martinez L.P."/>
        </authorList>
    </citation>
    <scope>NUCLEOTIDE SEQUENCE [LARGE SCALE GENOMIC DNA]</scope>
    <source>
        <strain evidence="1 2">AS2.23</strain>
    </source>
</reference>
<dbReference type="RefSeq" id="WP_157873623.1">
    <property type="nucleotide sequence ID" value="NZ_JACHVY010000002.1"/>
</dbReference>
<dbReference type="AlphaFoldDB" id="A0A7W4XY63"/>
<name>A0A7W4XY63_KINRA</name>
<dbReference type="Proteomes" id="UP000533269">
    <property type="component" value="Unassembled WGS sequence"/>
</dbReference>
<dbReference type="EMBL" id="JACHVY010000002">
    <property type="protein sequence ID" value="MBB2901954.1"/>
    <property type="molecule type" value="Genomic_DNA"/>
</dbReference>